<name>A0ABV9MYK2_9ENTE</name>
<organism evidence="2 3">
    <name type="scientific">Enterococcus lemanii</name>
    <dbReference type="NCBI Taxonomy" id="1159752"/>
    <lineage>
        <taxon>Bacteria</taxon>
        <taxon>Bacillati</taxon>
        <taxon>Bacillota</taxon>
        <taxon>Bacilli</taxon>
        <taxon>Lactobacillales</taxon>
        <taxon>Enterococcaceae</taxon>
        <taxon>Enterococcus</taxon>
    </lineage>
</organism>
<dbReference type="InterPro" id="IPR003029">
    <property type="entry name" value="S1_domain"/>
</dbReference>
<dbReference type="SMART" id="SM00316">
    <property type="entry name" value="S1"/>
    <property type="match status" value="1"/>
</dbReference>
<dbReference type="NCBIfam" id="NF040579">
    <property type="entry name" value="S1_dom_CvfD"/>
    <property type="match status" value="1"/>
</dbReference>
<dbReference type="EMBL" id="JBHSGS010000056">
    <property type="protein sequence ID" value="MFC4720109.1"/>
    <property type="molecule type" value="Genomic_DNA"/>
</dbReference>
<evidence type="ECO:0000259" key="1">
    <source>
        <dbReference type="PROSITE" id="PS50126"/>
    </source>
</evidence>
<dbReference type="PROSITE" id="PS50126">
    <property type="entry name" value="S1"/>
    <property type="match status" value="1"/>
</dbReference>
<sequence>MECKIGEVLEGVVTGIQPYGAFISLGDDLQGLIHVSEIQSGYTKNIQDVLQIGEKIQVQVIDIDEYSQKISLSKRTLEPQFSLSTPRKKRYFTNKYKKIGFLTLNEALPNWIQETMDLLLRENRKNHSL</sequence>
<dbReference type="Pfam" id="PF00575">
    <property type="entry name" value="S1"/>
    <property type="match status" value="1"/>
</dbReference>
<proteinExistence type="predicted"/>
<dbReference type="PANTHER" id="PTHR10724">
    <property type="entry name" value="30S RIBOSOMAL PROTEIN S1"/>
    <property type="match status" value="1"/>
</dbReference>
<reference evidence="3" key="1">
    <citation type="journal article" date="2019" name="Int. J. Syst. Evol. Microbiol.">
        <title>The Global Catalogue of Microorganisms (GCM) 10K type strain sequencing project: providing services to taxonomists for standard genome sequencing and annotation.</title>
        <authorList>
            <consortium name="The Broad Institute Genomics Platform"/>
            <consortium name="The Broad Institute Genome Sequencing Center for Infectious Disease"/>
            <person name="Wu L."/>
            <person name="Ma J."/>
        </authorList>
    </citation>
    <scope>NUCLEOTIDE SEQUENCE [LARGE SCALE GENOMIC DNA]</scope>
    <source>
        <strain evidence="3">CGMCC 1.19032</strain>
    </source>
</reference>
<dbReference type="SUPFAM" id="SSF50249">
    <property type="entry name" value="Nucleic acid-binding proteins"/>
    <property type="match status" value="1"/>
</dbReference>
<dbReference type="InterPro" id="IPR050437">
    <property type="entry name" value="Ribos_protein_bS1-like"/>
</dbReference>
<evidence type="ECO:0000313" key="3">
    <source>
        <dbReference type="Proteomes" id="UP001595969"/>
    </source>
</evidence>
<evidence type="ECO:0000313" key="2">
    <source>
        <dbReference type="EMBL" id="MFC4720109.1"/>
    </source>
</evidence>
<comment type="caution">
    <text evidence="2">The sequence shown here is derived from an EMBL/GenBank/DDBJ whole genome shotgun (WGS) entry which is preliminary data.</text>
</comment>
<accession>A0ABV9MYK2</accession>
<feature type="domain" description="S1 motif" evidence="1">
    <location>
        <begin position="6"/>
        <end position="75"/>
    </location>
</feature>
<dbReference type="RefSeq" id="WP_204654903.1">
    <property type="nucleotide sequence ID" value="NZ_JAFBFD010000043.1"/>
</dbReference>
<keyword evidence="3" id="KW-1185">Reference proteome</keyword>
<dbReference type="InterPro" id="IPR012340">
    <property type="entry name" value="NA-bd_OB-fold"/>
</dbReference>
<dbReference type="Gene3D" id="2.40.50.140">
    <property type="entry name" value="Nucleic acid-binding proteins"/>
    <property type="match status" value="1"/>
</dbReference>
<dbReference type="Proteomes" id="UP001595969">
    <property type="component" value="Unassembled WGS sequence"/>
</dbReference>
<gene>
    <name evidence="2" type="ORF">ACFO5I_10260</name>
</gene>
<protein>
    <submittedName>
        <fullName evidence="2">CvfD/Ygs/GSP13 family RNA-binding post-transcriptional regulator</fullName>
    </submittedName>
</protein>